<sequence>MANPLGNRLALHIMRDLFGEVAENVCTTLMHHGEATLDEILSKTMPVEKNKIQRIIYVLLKQRCIRFSSNQVKGKQETKYTFHSSDVFKFMRQPIILKNLNSGLEINERKMLVYLLLHGSVSCQRNSTVFASLKKSIDEISINKHLEDMASKTIIFPSFPTTNGIQYKVWYINNDKSFVTESCISNCLKPQITEALDENKIEMDRTIKHKNVHLSPKVTRTFESDKRMIQIVIESVVHQRFGLLAKRIFRLLFINRRLDQKEISEMAMLPIKQTREILYKLFKSEYIKIQEVSRTSDHAPSRTLYFWYVDLDCIRHKICQNCFQAYLNISKILSKKYANVERGSNMSSEEILFQYCSDRGRMIQGASFSIKYLARIASLFAAMDLIMDNEKC</sequence>
<reference evidence="11 12" key="1">
    <citation type="submission" date="2011-10" db="EMBL/GenBank/DDBJ databases">
        <authorList>
            <person name="Genoscope - CEA"/>
        </authorList>
    </citation>
    <scope>NUCLEOTIDE SEQUENCE [LARGE SCALE GENOMIC DNA]</scope>
    <source>
        <strain evidence="11 12">RCC 1105</strain>
    </source>
</reference>
<feature type="domain" description="DNA-directed RNA polymerase III subunit RPC3 winged-helix" evidence="10">
    <location>
        <begin position="233"/>
        <end position="309"/>
    </location>
</feature>
<feature type="domain" description="RNA polymerase III subunit RPC82-related helix-turn-helix" evidence="9">
    <location>
        <begin position="9"/>
        <end position="69"/>
    </location>
</feature>
<dbReference type="PANTHER" id="PTHR12949:SF0">
    <property type="entry name" value="DNA-DIRECTED RNA POLYMERASE III SUBUNIT RPC3"/>
    <property type="match status" value="1"/>
</dbReference>
<dbReference type="GO" id="GO:0003697">
    <property type="term" value="F:single-stranded DNA binding"/>
    <property type="evidence" value="ECO:0007669"/>
    <property type="project" value="UniProtKB-UniRule"/>
</dbReference>
<dbReference type="OrthoDB" id="498446at2759"/>
<evidence type="ECO:0000256" key="6">
    <source>
        <dbReference type="ARBA" id="ARBA00023163"/>
    </source>
</evidence>
<dbReference type="InterPro" id="IPR013197">
    <property type="entry name" value="RNA_pol_III_RPC82-rel_HTH"/>
</dbReference>
<keyword evidence="7 8" id="KW-0539">Nucleus</keyword>
<evidence type="ECO:0000313" key="12">
    <source>
        <dbReference type="Proteomes" id="UP000198341"/>
    </source>
</evidence>
<evidence type="ECO:0000256" key="4">
    <source>
        <dbReference type="ARBA" id="ARBA00016689"/>
    </source>
</evidence>
<dbReference type="Pfam" id="PF22536">
    <property type="entry name" value="WHD_POLR3C"/>
    <property type="match status" value="1"/>
</dbReference>
<comment type="subcellular location">
    <subcellularLocation>
        <location evidence="1 8">Nucleus</location>
    </subcellularLocation>
</comment>
<dbReference type="STRING" id="41875.K8ENU6"/>
<dbReference type="SUPFAM" id="SSF46785">
    <property type="entry name" value="Winged helix' DNA-binding domain"/>
    <property type="match status" value="1"/>
</dbReference>
<keyword evidence="12" id="KW-1185">Reference proteome</keyword>
<comment type="similarity">
    <text evidence="2">Belongs to the RNA polymerase beta chain family.</text>
</comment>
<comment type="function">
    <text evidence="8">DNA-dependent RNA polymerase catalyzes the transcription of DNA into RNA using the four ribonucleoside triphosphates as substrates. Specific core component of RNA polymerase III which synthesizes small RNAs, such as 5S rRNA and tRNAs.</text>
</comment>
<dbReference type="Proteomes" id="UP000198341">
    <property type="component" value="Chromosome 14"/>
</dbReference>
<dbReference type="InterPro" id="IPR036390">
    <property type="entry name" value="WH_DNA-bd_sf"/>
</dbReference>
<keyword evidence="5 8" id="KW-0240">DNA-directed RNA polymerase</keyword>
<dbReference type="AlphaFoldDB" id="K8ENU6"/>
<evidence type="ECO:0000259" key="9">
    <source>
        <dbReference type="Pfam" id="PF08221"/>
    </source>
</evidence>
<dbReference type="KEGG" id="bpg:Bathy14g02830"/>
<proteinExistence type="inferred from homology"/>
<gene>
    <name evidence="11" type="ordered locus">Bathy14g02830</name>
</gene>
<comment type="similarity">
    <text evidence="8">Belongs to the eukaryotic RPC3/POLR3C RNA polymerase subunit family.</text>
</comment>
<dbReference type="eggNOG" id="KOG2587">
    <property type="taxonomic scope" value="Eukaryota"/>
</dbReference>
<dbReference type="GO" id="GO:0005666">
    <property type="term" value="C:RNA polymerase III complex"/>
    <property type="evidence" value="ECO:0007669"/>
    <property type="project" value="UniProtKB-UniRule"/>
</dbReference>
<dbReference type="InterPro" id="IPR036388">
    <property type="entry name" value="WH-like_DNA-bd_sf"/>
</dbReference>
<keyword evidence="6 8" id="KW-0804">Transcription</keyword>
<evidence type="ECO:0000256" key="3">
    <source>
        <dbReference type="ARBA" id="ARBA00011206"/>
    </source>
</evidence>
<dbReference type="InterPro" id="IPR039748">
    <property type="entry name" value="RPC3"/>
</dbReference>
<evidence type="ECO:0000256" key="7">
    <source>
        <dbReference type="ARBA" id="ARBA00023242"/>
    </source>
</evidence>
<accession>K8ENU6</accession>
<evidence type="ECO:0000256" key="8">
    <source>
        <dbReference type="RuleBase" id="RU367076"/>
    </source>
</evidence>
<evidence type="ECO:0000256" key="2">
    <source>
        <dbReference type="ARBA" id="ARBA00006835"/>
    </source>
</evidence>
<evidence type="ECO:0000256" key="1">
    <source>
        <dbReference type="ARBA" id="ARBA00004123"/>
    </source>
</evidence>
<evidence type="ECO:0000259" key="10">
    <source>
        <dbReference type="Pfam" id="PF22536"/>
    </source>
</evidence>
<dbReference type="InterPro" id="IPR055207">
    <property type="entry name" value="POLR3C_WHD"/>
</dbReference>
<evidence type="ECO:0000256" key="5">
    <source>
        <dbReference type="ARBA" id="ARBA00022478"/>
    </source>
</evidence>
<organism evidence="11 12">
    <name type="scientific">Bathycoccus prasinos</name>
    <dbReference type="NCBI Taxonomy" id="41875"/>
    <lineage>
        <taxon>Eukaryota</taxon>
        <taxon>Viridiplantae</taxon>
        <taxon>Chlorophyta</taxon>
        <taxon>Mamiellophyceae</taxon>
        <taxon>Mamiellales</taxon>
        <taxon>Bathycoccaceae</taxon>
        <taxon>Bathycoccus</taxon>
    </lineage>
</organism>
<protein>
    <recommendedName>
        <fullName evidence="4 8">DNA-directed RNA polymerase III subunit RPC3</fullName>
        <shortName evidence="8">RNA polymerase III subunit C3</shortName>
    </recommendedName>
</protein>
<evidence type="ECO:0000313" key="11">
    <source>
        <dbReference type="EMBL" id="CCO19639.1"/>
    </source>
</evidence>
<comment type="subunit">
    <text evidence="3 8">Component of the RNA polymerase III (Pol III) complex consisting of 17 subunits.</text>
</comment>
<dbReference type="Gene3D" id="1.10.10.10">
    <property type="entry name" value="Winged helix-like DNA-binding domain superfamily/Winged helix DNA-binding domain"/>
    <property type="match status" value="2"/>
</dbReference>
<dbReference type="PANTHER" id="PTHR12949">
    <property type="entry name" value="RNA POLYMERASE III DNA DIRECTED -RELATED"/>
    <property type="match status" value="1"/>
</dbReference>
<dbReference type="GeneID" id="19011953"/>
<dbReference type="Pfam" id="PF08221">
    <property type="entry name" value="HTH_9"/>
    <property type="match status" value="1"/>
</dbReference>
<dbReference type="RefSeq" id="XP_007509182.1">
    <property type="nucleotide sequence ID" value="XM_007509120.1"/>
</dbReference>
<dbReference type="EMBL" id="FO082265">
    <property type="protein sequence ID" value="CCO19639.1"/>
    <property type="molecule type" value="Genomic_DNA"/>
</dbReference>
<name>K8ENU6_9CHLO</name>